<comment type="caution">
    <text evidence="10">The sequence shown here is derived from an EMBL/GenBank/DDBJ whole genome shotgun (WGS) entry which is preliminary data.</text>
</comment>
<sequence length="615" mass="69030">MKTLLNATIQPHRLMRLPLMAAAALLVLTVAACDSFIDRKPLGEQTSENFFLNEEEAIQGTNATYNKLRDWNIHVFDYLGLTDMISDDATKGSTPTDAAHLLELENFTYDAGHQSFNGWWNGNYEGIYRANVNIRNLPDVDMNPELRDRLLGENRFLRAYFYFNLVRGYGDVPLITEPLTPEDYEQERVPSEQIYEQIIDDLEFAAENLPLKSEYASDDLGRATRGAAESMLARVYLYLEDYPNAESYARDVINSGEYELLSDYFTIFTDDGENSSESIFEVQATATEEDAGGSQFGQVQGVRGTPNLGWGFNRPSRNLDAAFEHGDLRHQATILFPWEELPDGSGQTVIENGSMEDERYNKKAFAPSDHPGGRGNSPVNIRRFRYSDLLLIAAEAAYQNGSDGDARNFLNQVRERARVGQSLTIGILPENASPSMENNLDLDDLDTRVFARLVHADSPADQAGIEPFDHGLDRGRVRADLVDFIVSVNGISITDRQSFLDAVEQQSAGETVPVEIHRIRHGEDPEELTVDVAIAELLPDVTASGDDLLQAIWHERRVELSMEQKRWFDLIRQGRAADVMQALDKPFEAGKHELFPIPQNEIDLSAGALDQNPNW</sequence>
<dbReference type="CDD" id="cd08977">
    <property type="entry name" value="SusD"/>
    <property type="match status" value="1"/>
</dbReference>
<evidence type="ECO:0000259" key="9">
    <source>
        <dbReference type="Pfam" id="PF14322"/>
    </source>
</evidence>
<evidence type="ECO:0000256" key="6">
    <source>
        <dbReference type="SAM" id="SignalP"/>
    </source>
</evidence>
<dbReference type="Gene3D" id="1.25.40.390">
    <property type="match status" value="2"/>
</dbReference>
<feature type="domain" description="RagB/SusD" evidence="7">
    <location>
        <begin position="313"/>
        <end position="422"/>
    </location>
</feature>
<dbReference type="GO" id="GO:0009279">
    <property type="term" value="C:cell outer membrane"/>
    <property type="evidence" value="ECO:0007669"/>
    <property type="project" value="UniProtKB-SubCell"/>
</dbReference>
<dbReference type="PROSITE" id="PS51257">
    <property type="entry name" value="PROKAR_LIPOPROTEIN"/>
    <property type="match status" value="1"/>
</dbReference>
<feature type="domain" description="RagB/SusD" evidence="7">
    <location>
        <begin position="544"/>
        <end position="615"/>
    </location>
</feature>
<feature type="domain" description="PDZ" evidence="8">
    <location>
        <begin position="445"/>
        <end position="532"/>
    </location>
</feature>
<dbReference type="InterPro" id="IPR011990">
    <property type="entry name" value="TPR-like_helical_dom_sf"/>
</dbReference>
<name>A0A8J7RQW0_9BACT</name>
<dbReference type="Gene3D" id="2.30.42.10">
    <property type="match status" value="1"/>
</dbReference>
<evidence type="ECO:0000313" key="10">
    <source>
        <dbReference type="EMBL" id="MBP3192314.1"/>
    </source>
</evidence>
<keyword evidence="5" id="KW-0998">Cell outer membrane</keyword>
<dbReference type="Pfam" id="PF13180">
    <property type="entry name" value="PDZ_2"/>
    <property type="match status" value="1"/>
</dbReference>
<feature type="domain" description="SusD-like N-terminal" evidence="9">
    <location>
        <begin position="90"/>
        <end position="237"/>
    </location>
</feature>
<evidence type="ECO:0000259" key="8">
    <source>
        <dbReference type="Pfam" id="PF13180"/>
    </source>
</evidence>
<dbReference type="RefSeq" id="WP_210511217.1">
    <property type="nucleotide sequence ID" value="NZ_JAFIDN010000004.1"/>
</dbReference>
<dbReference type="SUPFAM" id="SSF48452">
    <property type="entry name" value="TPR-like"/>
    <property type="match status" value="1"/>
</dbReference>
<dbReference type="Pfam" id="PF14322">
    <property type="entry name" value="SusD-like_3"/>
    <property type="match status" value="1"/>
</dbReference>
<keyword evidence="11" id="KW-1185">Reference proteome</keyword>
<proteinExistence type="inferred from homology"/>
<reference evidence="10" key="1">
    <citation type="submission" date="2021-02" db="EMBL/GenBank/DDBJ databases">
        <title>Natronogracilivirga saccharolytica gen. nov. sp. nov. a new anaerobic, haloalkiliphilic carbohydrate-fermenting bacterium from soda lake and proposing of Cyclonatronumiaceae fam. nov. in the phylum Balneolaeota.</title>
        <authorList>
            <person name="Zhilina T.N."/>
            <person name="Sorokin D.Y."/>
            <person name="Zavarzina D.G."/>
            <person name="Toshchakov S.V."/>
            <person name="Kublanov I.V."/>
        </authorList>
    </citation>
    <scope>NUCLEOTIDE SEQUENCE</scope>
    <source>
        <strain evidence="10">Z-1702</strain>
    </source>
</reference>
<evidence type="ECO:0000313" key="11">
    <source>
        <dbReference type="Proteomes" id="UP000673975"/>
    </source>
</evidence>
<evidence type="ECO:0000259" key="7">
    <source>
        <dbReference type="Pfam" id="PF07980"/>
    </source>
</evidence>
<accession>A0A8J7RQW0</accession>
<feature type="signal peptide" evidence="6">
    <location>
        <begin position="1"/>
        <end position="32"/>
    </location>
</feature>
<dbReference type="InterPro" id="IPR012944">
    <property type="entry name" value="SusD_RagB_dom"/>
</dbReference>
<evidence type="ECO:0000256" key="3">
    <source>
        <dbReference type="ARBA" id="ARBA00022729"/>
    </source>
</evidence>
<comment type="subcellular location">
    <subcellularLocation>
        <location evidence="1">Cell outer membrane</location>
    </subcellularLocation>
</comment>
<dbReference type="AlphaFoldDB" id="A0A8J7RQW0"/>
<keyword evidence="3 6" id="KW-0732">Signal</keyword>
<dbReference type="InterPro" id="IPR001478">
    <property type="entry name" value="PDZ"/>
</dbReference>
<comment type="similarity">
    <text evidence="2">Belongs to the SusD family.</text>
</comment>
<dbReference type="Proteomes" id="UP000673975">
    <property type="component" value="Unassembled WGS sequence"/>
</dbReference>
<dbReference type="SUPFAM" id="SSF50156">
    <property type="entry name" value="PDZ domain-like"/>
    <property type="match status" value="1"/>
</dbReference>
<dbReference type="InterPro" id="IPR033985">
    <property type="entry name" value="SusD-like_N"/>
</dbReference>
<dbReference type="InterPro" id="IPR036034">
    <property type="entry name" value="PDZ_sf"/>
</dbReference>
<evidence type="ECO:0000256" key="4">
    <source>
        <dbReference type="ARBA" id="ARBA00023136"/>
    </source>
</evidence>
<evidence type="ECO:0000256" key="1">
    <source>
        <dbReference type="ARBA" id="ARBA00004442"/>
    </source>
</evidence>
<protein>
    <submittedName>
        <fullName evidence="10">RagB/SusD family nutrient uptake outer membrane protein</fullName>
    </submittedName>
</protein>
<evidence type="ECO:0000256" key="2">
    <source>
        <dbReference type="ARBA" id="ARBA00006275"/>
    </source>
</evidence>
<keyword evidence="4" id="KW-0472">Membrane</keyword>
<feature type="chain" id="PRO_5035277502" evidence="6">
    <location>
        <begin position="33"/>
        <end position="615"/>
    </location>
</feature>
<gene>
    <name evidence="10" type="ORF">NATSA_06540</name>
</gene>
<organism evidence="10 11">
    <name type="scientific">Natronogracilivirga saccharolytica</name>
    <dbReference type="NCBI Taxonomy" id="2812953"/>
    <lineage>
        <taxon>Bacteria</taxon>
        <taxon>Pseudomonadati</taxon>
        <taxon>Balneolota</taxon>
        <taxon>Balneolia</taxon>
        <taxon>Balneolales</taxon>
        <taxon>Cyclonatronaceae</taxon>
        <taxon>Natronogracilivirga</taxon>
    </lineage>
</organism>
<dbReference type="Pfam" id="PF07980">
    <property type="entry name" value="SusD_RagB"/>
    <property type="match status" value="2"/>
</dbReference>
<dbReference type="EMBL" id="JAFIDN010000004">
    <property type="protein sequence ID" value="MBP3192314.1"/>
    <property type="molecule type" value="Genomic_DNA"/>
</dbReference>
<evidence type="ECO:0000256" key="5">
    <source>
        <dbReference type="ARBA" id="ARBA00023237"/>
    </source>
</evidence>